<evidence type="ECO:0000313" key="2">
    <source>
        <dbReference type="Proteomes" id="UP001292094"/>
    </source>
</evidence>
<protein>
    <submittedName>
        <fullName evidence="1">Uncharacterized protein</fullName>
    </submittedName>
</protein>
<dbReference type="AlphaFoldDB" id="A0AAE1PBU4"/>
<organism evidence="1 2">
    <name type="scientific">Petrolisthes manimaculis</name>
    <dbReference type="NCBI Taxonomy" id="1843537"/>
    <lineage>
        <taxon>Eukaryota</taxon>
        <taxon>Metazoa</taxon>
        <taxon>Ecdysozoa</taxon>
        <taxon>Arthropoda</taxon>
        <taxon>Crustacea</taxon>
        <taxon>Multicrustacea</taxon>
        <taxon>Malacostraca</taxon>
        <taxon>Eumalacostraca</taxon>
        <taxon>Eucarida</taxon>
        <taxon>Decapoda</taxon>
        <taxon>Pleocyemata</taxon>
        <taxon>Anomura</taxon>
        <taxon>Galatheoidea</taxon>
        <taxon>Porcellanidae</taxon>
        <taxon>Petrolisthes</taxon>
    </lineage>
</organism>
<dbReference type="EMBL" id="JAWZYT010002446">
    <property type="protein sequence ID" value="KAK4304327.1"/>
    <property type="molecule type" value="Genomic_DNA"/>
</dbReference>
<comment type="caution">
    <text evidence="1">The sequence shown here is derived from an EMBL/GenBank/DDBJ whole genome shotgun (WGS) entry which is preliminary data.</text>
</comment>
<dbReference type="Proteomes" id="UP001292094">
    <property type="component" value="Unassembled WGS sequence"/>
</dbReference>
<reference evidence="1" key="1">
    <citation type="submission" date="2023-11" db="EMBL/GenBank/DDBJ databases">
        <title>Genome assemblies of two species of porcelain crab, Petrolisthes cinctipes and Petrolisthes manimaculis (Anomura: Porcellanidae).</title>
        <authorList>
            <person name="Angst P."/>
        </authorList>
    </citation>
    <scope>NUCLEOTIDE SEQUENCE</scope>
    <source>
        <strain evidence="1">PB745_02</strain>
        <tissue evidence="1">Gill</tissue>
    </source>
</reference>
<sequence>MTSTLYILGTTFTASHHSHPPISQPTRHLTAISHPTSTAISQPTSHLTANLHSHLTANIHCHLTANQPLHSQHQQQSLSQLATSAK</sequence>
<proteinExistence type="predicted"/>
<gene>
    <name evidence="1" type="ORF">Pmani_023718</name>
</gene>
<keyword evidence="2" id="KW-1185">Reference proteome</keyword>
<name>A0AAE1PBU4_9EUCA</name>
<accession>A0AAE1PBU4</accession>
<evidence type="ECO:0000313" key="1">
    <source>
        <dbReference type="EMBL" id="KAK4304327.1"/>
    </source>
</evidence>